<sequence>MDKNFYQKGFFEKKWFFITDSGLSVRSKKMGSIHEYDINFEDIGTRLRTSTKDIAALRLIAIACLVIAIVVFVARLSGKHVENWAEAFYLIVAVGAASAYYLTYKKLLYLLKPNNSNPIEFLLDKPTAADLGAFIELLGSTRRTHLLKLYGQLNPKLSYQQQYNNLLWLMNIEVITQAEFHEKISRLDKAFPATTSVKGFAFGSN</sequence>
<name>A0A372NQ73_9SPHI</name>
<feature type="transmembrane region" description="Helical" evidence="1">
    <location>
        <begin position="55"/>
        <end position="75"/>
    </location>
</feature>
<dbReference type="OrthoDB" id="1252436at2"/>
<evidence type="ECO:0000256" key="1">
    <source>
        <dbReference type="SAM" id="Phobius"/>
    </source>
</evidence>
<dbReference type="AlphaFoldDB" id="A0A372NQ73"/>
<accession>A0A372NQ73</accession>
<protein>
    <submittedName>
        <fullName evidence="2">Uncharacterized protein</fullName>
    </submittedName>
</protein>
<organism evidence="2 3">
    <name type="scientific">Mucilaginibacter conchicola</name>
    <dbReference type="NCBI Taxonomy" id="2303333"/>
    <lineage>
        <taxon>Bacteria</taxon>
        <taxon>Pseudomonadati</taxon>
        <taxon>Bacteroidota</taxon>
        <taxon>Sphingobacteriia</taxon>
        <taxon>Sphingobacteriales</taxon>
        <taxon>Sphingobacteriaceae</taxon>
        <taxon>Mucilaginibacter</taxon>
    </lineage>
</organism>
<dbReference type="RefSeq" id="WP_117393816.1">
    <property type="nucleotide sequence ID" value="NZ_QWDC01000004.1"/>
</dbReference>
<keyword evidence="1" id="KW-0812">Transmembrane</keyword>
<feature type="transmembrane region" description="Helical" evidence="1">
    <location>
        <begin position="87"/>
        <end position="104"/>
    </location>
</feature>
<keyword evidence="1" id="KW-0472">Membrane</keyword>
<reference evidence="2 3" key="1">
    <citation type="submission" date="2018-08" db="EMBL/GenBank/DDBJ databases">
        <title>Mucilaginibacter sp. MYSH2.</title>
        <authorList>
            <person name="Seo T."/>
        </authorList>
    </citation>
    <scope>NUCLEOTIDE SEQUENCE [LARGE SCALE GENOMIC DNA]</scope>
    <source>
        <strain evidence="2 3">MYSH2</strain>
    </source>
</reference>
<keyword evidence="3" id="KW-1185">Reference proteome</keyword>
<keyword evidence="1" id="KW-1133">Transmembrane helix</keyword>
<dbReference type="Proteomes" id="UP000264217">
    <property type="component" value="Unassembled WGS sequence"/>
</dbReference>
<evidence type="ECO:0000313" key="3">
    <source>
        <dbReference type="Proteomes" id="UP000264217"/>
    </source>
</evidence>
<dbReference type="EMBL" id="QWDC01000004">
    <property type="protein sequence ID" value="RFZ90403.1"/>
    <property type="molecule type" value="Genomic_DNA"/>
</dbReference>
<proteinExistence type="predicted"/>
<comment type="caution">
    <text evidence="2">The sequence shown here is derived from an EMBL/GenBank/DDBJ whole genome shotgun (WGS) entry which is preliminary data.</text>
</comment>
<gene>
    <name evidence="2" type="ORF">D0C36_21665</name>
</gene>
<evidence type="ECO:0000313" key="2">
    <source>
        <dbReference type="EMBL" id="RFZ90403.1"/>
    </source>
</evidence>